<name>A0A9N9WBY2_9NEOP</name>
<keyword evidence="1" id="KW-0812">Transmembrane</keyword>
<evidence type="ECO:0000256" key="1">
    <source>
        <dbReference type="SAM" id="Phobius"/>
    </source>
</evidence>
<dbReference type="Proteomes" id="UP001153714">
    <property type="component" value="Chromosome 19"/>
</dbReference>
<sequence>MRNKAYSNNIVLLGLDAGSFGISAPNGNCCFTSISSMAIMKKSKQNKARNCGTILKMSAKLETTKLLWFFALIPVEDEKSSHREIKKNNREKKDFFAQFLLYLIFSVIMVFIYSIAVYMNFGQELVYQGINYSIPAEVCIFIYCLEFIFTILFICGAHKKLIWPVKIYFYFCICSLVSSALMQIVDIAISTSTIWSFSFYCLLILVFFCSVCVQSYIVLLVWSLLKKFEVDGPNAYENQLHQFVNGDLNVEYNGMTHSRTVPE</sequence>
<reference evidence="2" key="1">
    <citation type="submission" date="2021-12" db="EMBL/GenBank/DDBJ databases">
        <authorList>
            <person name="King R."/>
        </authorList>
    </citation>
    <scope>NUCLEOTIDE SEQUENCE</scope>
</reference>
<evidence type="ECO:0000313" key="3">
    <source>
        <dbReference type="Proteomes" id="UP001153714"/>
    </source>
</evidence>
<feature type="transmembrane region" description="Helical" evidence="1">
    <location>
        <begin position="167"/>
        <end position="185"/>
    </location>
</feature>
<dbReference type="EMBL" id="OU893350">
    <property type="protein sequence ID" value="CAG9788413.1"/>
    <property type="molecule type" value="Genomic_DNA"/>
</dbReference>
<reference evidence="2" key="2">
    <citation type="submission" date="2022-10" db="EMBL/GenBank/DDBJ databases">
        <authorList>
            <consortium name="ENA_rothamsted_submissions"/>
            <consortium name="culmorum"/>
            <person name="King R."/>
        </authorList>
    </citation>
    <scope>NUCLEOTIDE SEQUENCE</scope>
</reference>
<gene>
    <name evidence="2" type="ORF">DIATSA_LOCUS6215</name>
</gene>
<accession>A0A9N9WBY2</accession>
<organism evidence="2 3">
    <name type="scientific">Diatraea saccharalis</name>
    <name type="common">sugarcane borer</name>
    <dbReference type="NCBI Taxonomy" id="40085"/>
    <lineage>
        <taxon>Eukaryota</taxon>
        <taxon>Metazoa</taxon>
        <taxon>Ecdysozoa</taxon>
        <taxon>Arthropoda</taxon>
        <taxon>Hexapoda</taxon>
        <taxon>Insecta</taxon>
        <taxon>Pterygota</taxon>
        <taxon>Neoptera</taxon>
        <taxon>Endopterygota</taxon>
        <taxon>Lepidoptera</taxon>
        <taxon>Glossata</taxon>
        <taxon>Ditrysia</taxon>
        <taxon>Pyraloidea</taxon>
        <taxon>Crambidae</taxon>
        <taxon>Crambinae</taxon>
        <taxon>Diatraea</taxon>
    </lineage>
</organism>
<keyword evidence="1" id="KW-1133">Transmembrane helix</keyword>
<dbReference type="OrthoDB" id="6927247at2759"/>
<dbReference type="AlphaFoldDB" id="A0A9N9WBY2"/>
<feature type="transmembrane region" description="Helical" evidence="1">
    <location>
        <begin position="99"/>
        <end position="121"/>
    </location>
</feature>
<protein>
    <submittedName>
        <fullName evidence="2">Uncharacterized protein</fullName>
    </submittedName>
</protein>
<evidence type="ECO:0000313" key="2">
    <source>
        <dbReference type="EMBL" id="CAG9788413.1"/>
    </source>
</evidence>
<proteinExistence type="predicted"/>
<feature type="transmembrane region" description="Helical" evidence="1">
    <location>
        <begin position="197"/>
        <end position="222"/>
    </location>
</feature>
<feature type="transmembrane region" description="Helical" evidence="1">
    <location>
        <begin position="133"/>
        <end position="155"/>
    </location>
</feature>
<keyword evidence="3" id="KW-1185">Reference proteome</keyword>
<keyword evidence="1" id="KW-0472">Membrane</keyword>